<evidence type="ECO:0000313" key="4">
    <source>
        <dbReference type="EMBL" id="KXJ91940.1"/>
    </source>
</evidence>
<name>A0A136J3X8_9PEZI</name>
<dbReference type="InParanoid" id="A0A136J3X8"/>
<dbReference type="AlphaFoldDB" id="A0A136J3X8"/>
<keyword evidence="1" id="KW-0175">Coiled coil</keyword>
<sequence>MSLHVTKKSTPPHLHLKSDEDESSELAAQNSSLSPPNTDKPLPKSPASSKFGTFFGWGSPATPGAENSEKTFSPLPSPFKLSKSASFSDDSSRNTSGLLETPKALHGSTSSREYCESYLATPPVGSSTAAQLEEMEDELKAISVELAASIRREMDLEDLVDRLQAERDNPTSTANKRTSDYFSDSGYSSAKFSEYDQSREEVEKIQRRADQEKAQIRLELTDKLQDERARRAALDKQIKQLSEKASQIDLAQMNNLDAGDRVRELESTCETLRRKLSEERKVKDNFEDLLSALRGELENTSNERDNLRDEVVPSLRARVEGLEGQAAETEKMTYETTKMQQELQTLKQENTSLKHSKSMQSITEEGGTSSPQLSRSNSITGARARPASILGVGGLSRSKTVRSNESRDQLSERLKDVEEQRDALHRALKALLDRQEFQNRENDKKVRALEQERDRLLSSSPQKAGFQDEVSRLRNEIAVLRRRSEEAIEQKWQVEKGLVGLKMDLDRAQQEIASLRSLLDEKDILIPEAFARASSGSDTPLDPVTSESLTSAYRDLQQAYTDALERIRTLEAGSTSDEKTKLAMEKLEISLASVVSGRSVALQESSMYQAQLCALKEKEREYMQSEKALADELSESARRVEELAIQVRQQLATNNALRDRIEKTVTSGETEHNANRERITTMQARMRYLEDKLEACQTTSEERLARHEDEMQNLKETHSTQLRRMREARQSATSKSPKSPLFGQGSKNPRLSMTTSGEAVSLKDDLQIDNLRARIAELENSLTDADEEMQQVVSRMNEAQIQVLQLQEEREAAVRDTRRLEKLLQAEKVKAFEEKFKTLQA</sequence>
<feature type="compositionally biased region" description="Basic and acidic residues" evidence="2">
    <location>
        <begin position="716"/>
        <end position="729"/>
    </location>
</feature>
<dbReference type="GO" id="GO:0005815">
    <property type="term" value="C:microtubule organizing center"/>
    <property type="evidence" value="ECO:0007669"/>
    <property type="project" value="TreeGrafter"/>
</dbReference>
<evidence type="ECO:0000313" key="5">
    <source>
        <dbReference type="Proteomes" id="UP000070501"/>
    </source>
</evidence>
<dbReference type="OrthoDB" id="5395440at2759"/>
<evidence type="ECO:0000256" key="1">
    <source>
        <dbReference type="SAM" id="Coils"/>
    </source>
</evidence>
<organism evidence="4 5">
    <name type="scientific">Microdochium bolleyi</name>
    <dbReference type="NCBI Taxonomy" id="196109"/>
    <lineage>
        <taxon>Eukaryota</taxon>
        <taxon>Fungi</taxon>
        <taxon>Dikarya</taxon>
        <taxon>Ascomycota</taxon>
        <taxon>Pezizomycotina</taxon>
        <taxon>Sordariomycetes</taxon>
        <taxon>Xylariomycetidae</taxon>
        <taxon>Xylariales</taxon>
        <taxon>Microdochiaceae</taxon>
        <taxon>Microdochium</taxon>
    </lineage>
</organism>
<feature type="region of interest" description="Disordered" evidence="2">
    <location>
        <begin position="716"/>
        <end position="758"/>
    </location>
</feature>
<evidence type="ECO:0000259" key="3">
    <source>
        <dbReference type="Pfam" id="PF24554"/>
    </source>
</evidence>
<dbReference type="Pfam" id="PF24554">
    <property type="entry name" value="DUF7603"/>
    <property type="match status" value="1"/>
</dbReference>
<feature type="domain" description="DUF7603" evidence="3">
    <location>
        <begin position="583"/>
        <end position="691"/>
    </location>
</feature>
<feature type="coiled-coil region" evidence="1">
    <location>
        <begin position="768"/>
        <end position="826"/>
    </location>
</feature>
<evidence type="ECO:0000256" key="2">
    <source>
        <dbReference type="SAM" id="MobiDB-lite"/>
    </source>
</evidence>
<dbReference type="PANTHER" id="PTHR18947:SF28">
    <property type="entry name" value="GIRDIN, ISOFORM A"/>
    <property type="match status" value="1"/>
</dbReference>
<feature type="region of interest" description="Disordered" evidence="2">
    <location>
        <begin position="161"/>
        <end position="201"/>
    </location>
</feature>
<feature type="compositionally biased region" description="Polar residues" evidence="2">
    <location>
        <begin position="170"/>
        <end position="191"/>
    </location>
</feature>
<reference evidence="5" key="1">
    <citation type="submission" date="2016-02" db="EMBL/GenBank/DDBJ databases">
        <title>Draft genome sequence of Microdochium bolleyi, a fungal endophyte of beachgrass.</title>
        <authorList>
            <consortium name="DOE Joint Genome Institute"/>
            <person name="David A.S."/>
            <person name="May G."/>
            <person name="Haridas S."/>
            <person name="Lim J."/>
            <person name="Wang M."/>
            <person name="Labutti K."/>
            <person name="Lipzen A."/>
            <person name="Barry K."/>
            <person name="Grigoriev I.V."/>
        </authorList>
    </citation>
    <scope>NUCLEOTIDE SEQUENCE [LARGE SCALE GENOMIC DNA]</scope>
    <source>
        <strain evidence="5">J235TASD1</strain>
    </source>
</reference>
<feature type="compositionally biased region" description="Polar residues" evidence="2">
    <location>
        <begin position="26"/>
        <end position="37"/>
    </location>
</feature>
<feature type="region of interest" description="Disordered" evidence="2">
    <location>
        <begin position="349"/>
        <end position="416"/>
    </location>
</feature>
<dbReference type="STRING" id="196109.A0A136J3X8"/>
<dbReference type="GO" id="GO:0030705">
    <property type="term" value="P:cytoskeleton-dependent intracellular transport"/>
    <property type="evidence" value="ECO:0007669"/>
    <property type="project" value="TreeGrafter"/>
</dbReference>
<dbReference type="PANTHER" id="PTHR18947">
    <property type="entry name" value="HOOK PROTEINS"/>
    <property type="match status" value="1"/>
</dbReference>
<keyword evidence="5" id="KW-1185">Reference proteome</keyword>
<dbReference type="GO" id="GO:0051959">
    <property type="term" value="F:dynein light intermediate chain binding"/>
    <property type="evidence" value="ECO:0007669"/>
    <property type="project" value="TreeGrafter"/>
</dbReference>
<feature type="compositionally biased region" description="Low complexity" evidence="2">
    <location>
        <begin position="72"/>
        <end position="89"/>
    </location>
</feature>
<protein>
    <recommendedName>
        <fullName evidence="3">DUF7603 domain-containing protein</fullName>
    </recommendedName>
</protein>
<feature type="coiled-coil region" evidence="1">
    <location>
        <begin position="615"/>
        <end position="660"/>
    </location>
</feature>
<proteinExistence type="predicted"/>
<dbReference type="Proteomes" id="UP000070501">
    <property type="component" value="Unassembled WGS sequence"/>
</dbReference>
<accession>A0A136J3X8</accession>
<feature type="compositionally biased region" description="Polar residues" evidence="2">
    <location>
        <begin position="745"/>
        <end position="758"/>
    </location>
</feature>
<dbReference type="EMBL" id="KQ964249">
    <property type="protein sequence ID" value="KXJ91940.1"/>
    <property type="molecule type" value="Genomic_DNA"/>
</dbReference>
<feature type="region of interest" description="Disordered" evidence="2">
    <location>
        <begin position="1"/>
        <end position="111"/>
    </location>
</feature>
<feature type="compositionally biased region" description="Polar residues" evidence="2">
    <location>
        <begin position="349"/>
        <end position="380"/>
    </location>
</feature>
<dbReference type="GO" id="GO:0031122">
    <property type="term" value="P:cytoplasmic microtubule organization"/>
    <property type="evidence" value="ECO:0007669"/>
    <property type="project" value="TreeGrafter"/>
</dbReference>
<dbReference type="InterPro" id="IPR056023">
    <property type="entry name" value="DUF7603"/>
</dbReference>
<dbReference type="GO" id="GO:0008017">
    <property type="term" value="F:microtubule binding"/>
    <property type="evidence" value="ECO:0007669"/>
    <property type="project" value="TreeGrafter"/>
</dbReference>
<gene>
    <name evidence="4" type="ORF">Micbo1qcDRAFT_161996</name>
</gene>
<dbReference type="GO" id="GO:0005737">
    <property type="term" value="C:cytoplasm"/>
    <property type="evidence" value="ECO:0007669"/>
    <property type="project" value="TreeGrafter"/>
</dbReference>
<feature type="compositionally biased region" description="Basic and acidic residues" evidence="2">
    <location>
        <begin position="402"/>
        <end position="416"/>
    </location>
</feature>